<evidence type="ECO:0000313" key="2">
    <source>
        <dbReference type="EMBL" id="KER33140.1"/>
    </source>
</evidence>
<keyword evidence="1" id="KW-0472">Membrane</keyword>
<name>A0A075ABE2_OPIVI</name>
<evidence type="ECO:0000313" key="3">
    <source>
        <dbReference type="Proteomes" id="UP000054324"/>
    </source>
</evidence>
<keyword evidence="1" id="KW-0812">Transmembrane</keyword>
<reference evidence="2 3" key="1">
    <citation type="submission" date="2013-11" db="EMBL/GenBank/DDBJ databases">
        <title>Opisthorchis viverrini - life in the bile duct.</title>
        <authorList>
            <person name="Young N.D."/>
            <person name="Nagarajan N."/>
            <person name="Lin S.J."/>
            <person name="Korhonen P.K."/>
            <person name="Jex A.R."/>
            <person name="Hall R.S."/>
            <person name="Safavi-Hemami H."/>
            <person name="Kaewkong W."/>
            <person name="Bertrand D."/>
            <person name="Gao S."/>
            <person name="Seet Q."/>
            <person name="Wongkham S."/>
            <person name="Teh B.T."/>
            <person name="Wongkham C."/>
            <person name="Intapan P.M."/>
            <person name="Maleewong W."/>
            <person name="Yang X."/>
            <person name="Hu M."/>
            <person name="Wang Z."/>
            <person name="Hofmann A."/>
            <person name="Sternberg P.W."/>
            <person name="Tan P."/>
            <person name="Wang J."/>
            <person name="Gasser R.B."/>
        </authorList>
    </citation>
    <scope>NUCLEOTIDE SEQUENCE [LARGE SCALE GENOMIC DNA]</scope>
</reference>
<dbReference type="Proteomes" id="UP000054324">
    <property type="component" value="Unassembled WGS sequence"/>
</dbReference>
<evidence type="ECO:0000256" key="1">
    <source>
        <dbReference type="SAM" id="Phobius"/>
    </source>
</evidence>
<dbReference type="RefSeq" id="XP_009163002.1">
    <property type="nucleotide sequence ID" value="XM_009164738.1"/>
</dbReference>
<organism evidence="2 3">
    <name type="scientific">Opisthorchis viverrini</name>
    <name type="common">Southeast Asian liver fluke</name>
    <dbReference type="NCBI Taxonomy" id="6198"/>
    <lineage>
        <taxon>Eukaryota</taxon>
        <taxon>Metazoa</taxon>
        <taxon>Spiralia</taxon>
        <taxon>Lophotrochozoa</taxon>
        <taxon>Platyhelminthes</taxon>
        <taxon>Trematoda</taxon>
        <taxon>Digenea</taxon>
        <taxon>Opisthorchiida</taxon>
        <taxon>Opisthorchiata</taxon>
        <taxon>Opisthorchiidae</taxon>
        <taxon>Opisthorchis</taxon>
    </lineage>
</organism>
<gene>
    <name evidence="2" type="ORF">T265_00843</name>
</gene>
<dbReference type="AlphaFoldDB" id="A0A075ABE2"/>
<protein>
    <submittedName>
        <fullName evidence="2">Uncharacterized protein</fullName>
    </submittedName>
</protein>
<keyword evidence="1" id="KW-1133">Transmembrane helix</keyword>
<accession>A0A075ABE2</accession>
<dbReference type="OrthoDB" id="10398551at2759"/>
<proteinExistence type="predicted"/>
<dbReference type="EMBL" id="KL596627">
    <property type="protein sequence ID" value="KER33140.1"/>
    <property type="molecule type" value="Genomic_DNA"/>
</dbReference>
<keyword evidence="3" id="KW-1185">Reference proteome</keyword>
<sequence length="223" mass="25066">MSVSVAYSGASLVILIGGAITQRSLQNIQMHSHIIGLLLLVLGLFCETTVVKPALYRGPPRVKEIGKVPVKYVFTHEILPVPIKESELHGYGAKHYVTTKPKVDVTVVTRVIEEVPFVIPSKNGHRHSVGRRQWRRVPTKQTIQRVRPSSFKQAIGTYKLGNSVPLQNNFGEFAPHALLDNRGKNIDVNLQMTYIDLIGDYRIERKPTQFMQKMYGLISQNKG</sequence>
<feature type="transmembrane region" description="Helical" evidence="1">
    <location>
        <begin position="31"/>
        <end position="51"/>
    </location>
</feature>
<dbReference type="CTD" id="20315031"/>
<dbReference type="KEGG" id="ovi:T265_00843"/>
<dbReference type="GeneID" id="20315031"/>